<feature type="transmembrane region" description="Helical" evidence="3">
    <location>
        <begin position="46"/>
        <end position="66"/>
    </location>
</feature>
<feature type="region of interest" description="Disordered" evidence="2">
    <location>
        <begin position="2068"/>
        <end position="2088"/>
    </location>
</feature>
<dbReference type="Gene3D" id="2.180.10.10">
    <property type="entry name" value="RHS repeat-associated core"/>
    <property type="match status" value="2"/>
</dbReference>
<dbReference type="InterPro" id="IPR006530">
    <property type="entry name" value="YD"/>
</dbReference>
<keyword evidence="3" id="KW-0812">Transmembrane</keyword>
<evidence type="ECO:0000256" key="1">
    <source>
        <dbReference type="ARBA" id="ARBA00022737"/>
    </source>
</evidence>
<reference evidence="5 6" key="1">
    <citation type="submission" date="2021-03" db="EMBL/GenBank/DDBJ databases">
        <title>Complete genome of Streptomyces formicae strain 1H-GS9 (DSM 100524).</title>
        <authorList>
            <person name="Atanasov K.E."/>
            <person name="Altabella T."/>
            <person name="Ferrer A."/>
        </authorList>
    </citation>
    <scope>NUCLEOTIDE SEQUENCE [LARGE SCALE GENOMIC DNA]</scope>
    <source>
        <strain evidence="5 6">1H-GS9</strain>
    </source>
</reference>
<dbReference type="InterPro" id="IPR050708">
    <property type="entry name" value="T6SS_VgrG/RHS"/>
</dbReference>
<gene>
    <name evidence="5" type="ORF">J4032_29220</name>
</gene>
<evidence type="ECO:0000256" key="3">
    <source>
        <dbReference type="SAM" id="Phobius"/>
    </source>
</evidence>
<keyword evidence="3" id="KW-1133">Transmembrane helix</keyword>
<dbReference type="EMBL" id="CP071872">
    <property type="protein sequence ID" value="UNM15004.1"/>
    <property type="molecule type" value="Genomic_DNA"/>
</dbReference>
<dbReference type="InterPro" id="IPR056823">
    <property type="entry name" value="TEN-like_YD-shell"/>
</dbReference>
<dbReference type="Pfam" id="PF25023">
    <property type="entry name" value="TEN_YD-shell"/>
    <property type="match status" value="1"/>
</dbReference>
<feature type="domain" description="Teneurin-like YD-shell" evidence="4">
    <location>
        <begin position="1654"/>
        <end position="1852"/>
    </location>
</feature>
<keyword evidence="6" id="KW-1185">Reference proteome</keyword>
<feature type="region of interest" description="Disordered" evidence="2">
    <location>
        <begin position="1959"/>
        <end position="1978"/>
    </location>
</feature>
<dbReference type="PANTHER" id="PTHR32305">
    <property type="match status" value="1"/>
</dbReference>
<name>A0ABY3WQS7_9ACTN</name>
<dbReference type="Pfam" id="PF05593">
    <property type="entry name" value="RHS_repeat"/>
    <property type="match status" value="2"/>
</dbReference>
<organism evidence="5 6">
    <name type="scientific">Streptomyces formicae</name>
    <dbReference type="NCBI Taxonomy" id="1616117"/>
    <lineage>
        <taxon>Bacteria</taxon>
        <taxon>Bacillati</taxon>
        <taxon>Actinomycetota</taxon>
        <taxon>Actinomycetes</taxon>
        <taxon>Kitasatosporales</taxon>
        <taxon>Streptomycetaceae</taxon>
        <taxon>Streptomyces</taxon>
    </lineage>
</organism>
<protein>
    <submittedName>
        <fullName evidence="5">RHS repeat-associated core domain-containing protein</fullName>
    </submittedName>
</protein>
<evidence type="ECO:0000313" key="6">
    <source>
        <dbReference type="Proteomes" id="UP000828924"/>
    </source>
</evidence>
<evidence type="ECO:0000313" key="5">
    <source>
        <dbReference type="EMBL" id="UNM15004.1"/>
    </source>
</evidence>
<dbReference type="InterPro" id="IPR022385">
    <property type="entry name" value="Rhs_assc_core"/>
</dbReference>
<sequence length="2154" mass="231333">MFEVSSATYDRVNHQDAVQEALLICAEPVSRLDEGWGVRRIRKHGLSVLVASAVLVGVLPAVAVAADEPLDRPKLKQPKAVAVEKVAIGGKKRPDAAAANSWKKTALKASWPGAGSADVSLAPGGRAGSLPVSVTTAMPTAKKTPLAENAAKGRTPARVKVSVAAREAARKAGIEGMLLTVGRTDGVKEAAPAKVVVDYNAFRGAYGGDWAARLRLVQLPACALTTPGDAKCRIQKPLATTNEVRSGKLSAQVMAAPAATVLAATAEAGGSSGDYKATPLEASSAWSAGGSTGALSWNYPIQSPAVPGGLQPGIEIGYNSQAVDGRTAASNNQPSWIGDGWSYEPGFIERKYKSCEDDKDGGTNTTKRFDQCWFTDNAVLHLGGKSTELVYEAGKGWHPEADSGEKVEKLNGAANGDGGTAGVDGVGEHWKVTATDGTQYFFGLNRLPGWKDNGTAADDPETNSTWTAPVFGNQSGEPCYNASFTSGWCQQAWRWQLDYVVDTHDNAMAYYWNTEKNNYGRAFDESTGKGTVTPYTRGGWLDRIDYGLRSDAVYTGKPMGQVTFGVTERCLSNCTTFDEANAANWPDTPFDQYCKDGSTECKDQFAPTFWSRKRLTSITTKVLTGGVHKEVDTWTLAQDFPASGDGISTPMWLKSIQRTGKAGGTATLPPVTFTGEQRPNRVDKTGDGLAPFIRLRMSQITTESGGTIGAYYSQQDCTPENLPPADGTNTTRCFPVKWAFEGQTAQLDWFNTYVVTQVVEGDNLVESPDKVTSYAYLDGAAWAKSTDEFTKAEDRTYSVPRGYGRVQTRTGAASDPRTLTETRYFRGIDGTQVTDYAGVAVTDRDQFAGLPRASATFNGDDTTKLVSATSSTPWRSAAIATRTRAGLPALVSYKTGIEKEETLTTVSGGQRKTLLTRTFDSYGMVTQTSDLGDTARTGDESCTTAHFARNTAAHLLNRVYRTEVVAGACGSAISRPADVISDNRSYFDGSTTLGAAPTKGDVTRLEQINGTGTGYDVTSITPVADYDIYGRPLSTTDFYGKKTTTAYTPATGEVPTTTVVTNPLGHTITTVSDPLRAQPLSVTDPNNRVTTTAYDPLGRVTKIWTPARSATTYPDSPSHTFGYTVRNDGPNVVTSSALDHNSVYKNSYVIYDGQLRVRQSQSPSPDGAGRLVSETFYDTRGLAWRTSGTFFATGQAEPVLVTGQELNYPASTDTEYDGAGRITAVIARKFGDETRRTTTTYTGDSTTIVPEQGGTATTTLTDAKGRNTEVRHYTNTDRTAFLATKYAYNKRGMLEQVTDPSGAVWKYGYDIRGRQNHIEDPDKGISDITFDAGNRATDIKNARGITLHTDYDELGRKTALKQGNTALATWTYDTATGGKGKPAKATRWIGGLAYEQSITTYNSLYLPVITQMTIPAAPENGALAGTYKWTTSYNPNTGQAMWVQQPAIGGLPSEKITNTYNAAGGQLDTVGAGTDPLISAMTYDHYGRAIRAEYSEFAKHLWKSFEYDEHTGAVTRTVTDRELAPQRMDDTRYTYDPNGNITSVKTVSGQDAQAVTDTQCFTLDALRQITEAWTVAPGVAEGCAAAPSAATVGGPDAYWTTYTYGPTGNRKTEIQHRTPSGPTGDITRIYADPVAGKHALTSVSQSGPSGSLTESYQYNETGATKSRKIGTAAEQTLEWDSEGHLAKTTQGTLVTGYTYDADGDRLTRTDSAGTTLYLPGGNELKLAKDGTVTGTRYYSAGDTKVAMRTGGKLTFLLSDHHGTGTTQVDASTLAITRRKTALFGGPRGPQPTTWQGDRGFVGGVRDADTGLTHLGAREYDPSIGRFISVDPVMDLTDPLQLDGYGYSHNNPITRSDPSGLYDPDERAYCLKNPSRCEGGKLKHVDPGKALTADTDGKGNVTKVYDKQGVPHHITTKSDGDTADMALKTINDDLRRAGLYYDPKTGNGVQYLLQDDSQANDKNNNTLAKKAPLKDADGNPVKPGTTCDFIKVTWKNGQVVDVDTADATGSDPKKAVTANANTIHNKLKNQSNNVIFVAENMEQAQEYANHFAGNPNVRVIYPAGDFDSRRIAPPTPPTPKVTAKPSAPKGPKVHVGLPVISGAFAVAQAPGYIRDYGWGHGLWEMFEDTCDPLDTMDDSMVDPWYDASQDPANWA</sequence>
<evidence type="ECO:0000259" key="4">
    <source>
        <dbReference type="Pfam" id="PF25023"/>
    </source>
</evidence>
<dbReference type="NCBIfam" id="TIGR03696">
    <property type="entry name" value="Rhs_assc_core"/>
    <property type="match status" value="1"/>
</dbReference>
<evidence type="ECO:0000256" key="2">
    <source>
        <dbReference type="SAM" id="MobiDB-lite"/>
    </source>
</evidence>
<dbReference type="PANTHER" id="PTHR32305:SF17">
    <property type="entry name" value="TRNA NUCLEASE WAPA"/>
    <property type="match status" value="1"/>
</dbReference>
<feature type="compositionally biased region" description="Low complexity" evidence="2">
    <location>
        <begin position="2079"/>
        <end position="2088"/>
    </location>
</feature>
<accession>A0ABY3WQS7</accession>
<keyword evidence="1" id="KW-0677">Repeat</keyword>
<proteinExistence type="predicted"/>
<keyword evidence="3" id="KW-0472">Membrane</keyword>
<dbReference type="InterPro" id="IPR031325">
    <property type="entry name" value="RHS_repeat"/>
</dbReference>
<dbReference type="Proteomes" id="UP000828924">
    <property type="component" value="Chromosome"/>
</dbReference>
<dbReference type="NCBIfam" id="TIGR01643">
    <property type="entry name" value="YD_repeat_2x"/>
    <property type="match status" value="1"/>
</dbReference>